<dbReference type="EMBL" id="BAABDO010000042">
    <property type="protein sequence ID" value="GAA4142463.1"/>
    <property type="molecule type" value="Genomic_DNA"/>
</dbReference>
<name>A0ABP7YWL7_9ACTN</name>
<gene>
    <name evidence="1" type="ORF">GCM10022416_31500</name>
</gene>
<sequence>MLDRRSHISAVAAALRVSEVDLTGQPYMTADDGKNGPHAKIAAMRRALATNEIGDALIDRARSPAQLQDIFYGRTTVEVGDGRVTTVPELRQESNLAVLGGLLPDMIDEIHCLVATARDERQRADALRLLVEVVHPAAFVCSILGYPDLARLAAVQAAEAARCLDDPVYQGVADFMRAMTAPRAGSWDRILKISEDAVNRLEPHVTDEVGIQVYGMLHLTAALAASANSHRMDCVNAHLAEAADLAGRLSGGGNAFGLSFNAVNVGVWQVMVAAESGDYPTAVGLARDVDVSPLPRNRRCQFNLEVGRSLAHQRGKEREAVMTLKQAENAAPQRMRNSTAARETVTYLLGRVRATGLARELRAWPRAWASRTDSPGLAAAWAPSASCVTVFVAGPARCWVRRLTHGFAGR</sequence>
<comment type="caution">
    <text evidence="1">The sequence shown here is derived from an EMBL/GenBank/DDBJ whole genome shotgun (WGS) entry which is preliminary data.</text>
</comment>
<evidence type="ECO:0000313" key="2">
    <source>
        <dbReference type="Proteomes" id="UP001500266"/>
    </source>
</evidence>
<proteinExistence type="predicted"/>
<keyword evidence="2" id="KW-1185">Reference proteome</keyword>
<organism evidence="1 2">
    <name type="scientific">Actinomadura keratinilytica</name>
    <dbReference type="NCBI Taxonomy" id="547461"/>
    <lineage>
        <taxon>Bacteria</taxon>
        <taxon>Bacillati</taxon>
        <taxon>Actinomycetota</taxon>
        <taxon>Actinomycetes</taxon>
        <taxon>Streptosporangiales</taxon>
        <taxon>Thermomonosporaceae</taxon>
        <taxon>Actinomadura</taxon>
    </lineage>
</organism>
<dbReference type="Proteomes" id="UP001500266">
    <property type="component" value="Unassembled WGS sequence"/>
</dbReference>
<protein>
    <recommendedName>
        <fullName evidence="3">Transcriptional regulator</fullName>
    </recommendedName>
</protein>
<accession>A0ABP7YWL7</accession>
<evidence type="ECO:0000313" key="1">
    <source>
        <dbReference type="EMBL" id="GAA4142463.1"/>
    </source>
</evidence>
<reference evidence="2" key="1">
    <citation type="journal article" date="2019" name="Int. J. Syst. Evol. Microbiol.">
        <title>The Global Catalogue of Microorganisms (GCM) 10K type strain sequencing project: providing services to taxonomists for standard genome sequencing and annotation.</title>
        <authorList>
            <consortium name="The Broad Institute Genomics Platform"/>
            <consortium name="The Broad Institute Genome Sequencing Center for Infectious Disease"/>
            <person name="Wu L."/>
            <person name="Ma J."/>
        </authorList>
    </citation>
    <scope>NUCLEOTIDE SEQUENCE [LARGE SCALE GENOMIC DNA]</scope>
    <source>
        <strain evidence="2">JCM 17316</strain>
    </source>
</reference>
<evidence type="ECO:0008006" key="3">
    <source>
        <dbReference type="Google" id="ProtNLM"/>
    </source>
</evidence>